<keyword evidence="1" id="KW-1133">Transmembrane helix</keyword>
<reference evidence="2 3" key="1">
    <citation type="submission" date="2017-10" db="EMBL/GenBank/DDBJ databases">
        <title>Bacillus sp. nov., a halophilic bacterium isolated from a Keqin Lake.</title>
        <authorList>
            <person name="Wang H."/>
        </authorList>
    </citation>
    <scope>NUCLEOTIDE SEQUENCE [LARGE SCALE GENOMIC DNA]</scope>
    <source>
        <strain evidence="2 3">KCTC 13187</strain>
    </source>
</reference>
<evidence type="ECO:0008006" key="4">
    <source>
        <dbReference type="Google" id="ProtNLM"/>
    </source>
</evidence>
<keyword evidence="1" id="KW-0472">Membrane</keyword>
<comment type="caution">
    <text evidence="2">The sequence shown here is derived from an EMBL/GenBank/DDBJ whole genome shotgun (WGS) entry which is preliminary data.</text>
</comment>
<dbReference type="OrthoDB" id="2112914at2"/>
<dbReference type="SUPFAM" id="SSF48371">
    <property type="entry name" value="ARM repeat"/>
    <property type="match status" value="1"/>
</dbReference>
<dbReference type="EMBL" id="PDOE01000002">
    <property type="protein sequence ID" value="RKL67910.1"/>
    <property type="molecule type" value="Genomic_DNA"/>
</dbReference>
<evidence type="ECO:0000256" key="1">
    <source>
        <dbReference type="SAM" id="Phobius"/>
    </source>
</evidence>
<protein>
    <recommendedName>
        <fullName evidence="4">HEAT repeat domain-containing protein</fullName>
    </recommendedName>
</protein>
<dbReference type="RefSeq" id="WP_110938249.1">
    <property type="nucleotide sequence ID" value="NZ_PDOE01000002.1"/>
</dbReference>
<evidence type="ECO:0000313" key="2">
    <source>
        <dbReference type="EMBL" id="RKL67910.1"/>
    </source>
</evidence>
<organism evidence="2 3">
    <name type="scientific">Salipaludibacillus neizhouensis</name>
    <dbReference type="NCBI Taxonomy" id="885475"/>
    <lineage>
        <taxon>Bacteria</taxon>
        <taxon>Bacillati</taxon>
        <taxon>Bacillota</taxon>
        <taxon>Bacilli</taxon>
        <taxon>Bacillales</taxon>
        <taxon>Bacillaceae</taxon>
    </lineage>
</organism>
<gene>
    <name evidence="2" type="ORF">CR203_05230</name>
</gene>
<keyword evidence="1" id="KW-0812">Transmembrane</keyword>
<dbReference type="InterPro" id="IPR016024">
    <property type="entry name" value="ARM-type_fold"/>
</dbReference>
<evidence type="ECO:0000313" key="3">
    <source>
        <dbReference type="Proteomes" id="UP000281498"/>
    </source>
</evidence>
<dbReference type="Gene3D" id="1.25.10.10">
    <property type="entry name" value="Leucine-rich Repeat Variant"/>
    <property type="match status" value="1"/>
</dbReference>
<feature type="transmembrane region" description="Helical" evidence="1">
    <location>
        <begin position="6"/>
        <end position="24"/>
    </location>
</feature>
<sequence length="348" mass="40569">MQWVIASLVVLLVIQVALFIYILISKKITLNYDEKVETLYQNLLPSYIEIVQDTSQLEPRLPENKKYRKDVVEKLLVRLSEVTAGEGEKARIRKLAETTLLDAYIKILEKGSWAERVNTLFYIEDFGMISIKDHVWQHLGRVESDDENEEYRQTLRVLATIYPEKFLTFILEKDTISESLAKELFRRLDEGSLMEMEKRTSGKTPIAFKLAFIVLCGEMKLNQHLPFVERCLFDEQKEIRLKAMKSICSYQYFSKTEQLKEFFESEHWEERMYAAKIAGVMELTKYRDHLVDTLADPVWWVRFSSGEAISKLPDGEILLEYVASQNEDAFARDMANQMLTTKATGLRG</sequence>
<accession>A0A3A9KAY4</accession>
<dbReference type="AlphaFoldDB" id="A0A3A9KAY4"/>
<dbReference type="Proteomes" id="UP000281498">
    <property type="component" value="Unassembled WGS sequence"/>
</dbReference>
<name>A0A3A9KAY4_9BACI</name>
<dbReference type="InterPro" id="IPR011989">
    <property type="entry name" value="ARM-like"/>
</dbReference>
<proteinExistence type="predicted"/>
<keyword evidence="3" id="KW-1185">Reference proteome</keyword>